<feature type="region of interest" description="Disordered" evidence="1">
    <location>
        <begin position="185"/>
        <end position="252"/>
    </location>
</feature>
<evidence type="ECO:0000313" key="3">
    <source>
        <dbReference type="Proteomes" id="UP000002066"/>
    </source>
</evidence>
<feature type="compositionally biased region" description="Low complexity" evidence="1">
    <location>
        <begin position="185"/>
        <end position="201"/>
    </location>
</feature>
<evidence type="ECO:0000313" key="2">
    <source>
        <dbReference type="EMBL" id="ADW05256.1"/>
    </source>
</evidence>
<dbReference type="AlphaFoldDB" id="A0A8D3WMS5"/>
<accession>A0A8D3WMS5</accession>
<evidence type="ECO:0000256" key="1">
    <source>
        <dbReference type="SAM" id="MobiDB-lite"/>
    </source>
</evidence>
<dbReference type="Proteomes" id="UP000002066">
    <property type="component" value="Chromosome"/>
</dbReference>
<dbReference type="KEGG" id="sfa:Sfla_3839"/>
<dbReference type="EMBL" id="CP002475">
    <property type="protein sequence ID" value="ADW05256.1"/>
    <property type="molecule type" value="Genomic_DNA"/>
</dbReference>
<name>A0A8D3WMS5_STRFA</name>
<gene>
    <name evidence="2" type="ordered locus">Sfla_3839</name>
</gene>
<sequence length="252" mass="26663">MVRPGELGAGDIETWREIRAKSGAPAHPFMEPEFALAVGRVRPGARVAVISDESGGTAGFLPFERGWLGRGRAVGLGVSEVQGAVLRPGFAPEAGEVLRGCGLSAWEFDNLEEGQVLFEPAAARSYASYVIDVGDGYDSYEKALRAVSPHDVVVDRGHQDLPAGFAPVAQCHVEAEPAGRDVQALPAAPGRASPSPALPSRHGPQDRSPHEPCVPPRNPPNVTQSVALRQQCGRTRPLSWAGPSARRTGGFR</sequence>
<reference evidence="2 3" key="1">
    <citation type="submission" date="2011-01" db="EMBL/GenBank/DDBJ databases">
        <title>Complete sequence of chromosome of Streptomyces flavogriseus ATCC 33331.</title>
        <authorList>
            <consortium name="US DOE Joint Genome Institute"/>
            <person name="Lucas S."/>
            <person name="Copeland A."/>
            <person name="Lapidus A."/>
            <person name="Cheng J.-F."/>
            <person name="Goodwin L."/>
            <person name="Pitluck S."/>
            <person name="Davenport K."/>
            <person name="Detter J.C."/>
            <person name="Han C."/>
            <person name="Tapia R."/>
            <person name="Land M."/>
            <person name="Hauser L."/>
            <person name="Kyrpides N."/>
            <person name="Ivanova N."/>
            <person name="Ovchinnikova G."/>
            <person name="Pagani I."/>
            <person name="Brumm P."/>
            <person name="Mead D."/>
            <person name="Woyke T."/>
        </authorList>
    </citation>
    <scope>NUCLEOTIDE SEQUENCE [LARGE SCALE GENOMIC DNA]</scope>
    <source>
        <strain evidence="3">ATCC 33331 / IAF-45CD</strain>
    </source>
</reference>
<organism evidence="2 3">
    <name type="scientific">Streptomyces pratensis (strain ATCC 33331 / IAF-45CD)</name>
    <dbReference type="NCBI Taxonomy" id="591167"/>
    <lineage>
        <taxon>Bacteria</taxon>
        <taxon>Bacillati</taxon>
        <taxon>Actinomycetota</taxon>
        <taxon>Actinomycetes</taxon>
        <taxon>Kitasatosporales</taxon>
        <taxon>Streptomycetaceae</taxon>
        <taxon>Streptomyces</taxon>
    </lineage>
</organism>
<proteinExistence type="predicted"/>
<protein>
    <submittedName>
        <fullName evidence="2">Uncharacterized protein</fullName>
    </submittedName>
</protein>